<sequence length="293" mass="33084">MCENMDIQSSIASNSVSFLQNLSKQSSLQIPALKSFYLTKSRLIELNKTIKLPKQVNSGSGKCNKCLINFQIDTITCKVAKSKKTKFARKLLLKQRKHKVLTDFQRKYSKRCITNDNNLIITCKFCKKEKSIPMKKPIIKPIVVDTPVSKTATKKKKKKISRFSGLNEQLVLSAKKKQKDFVKLIPLKILQEKTVEQKKPCVNGSNLIPVNSKSPKKSRDSIKFKSIIVKEKPEQLNNNNGGKVTKKKNQALEKSLKNLKQLMASSTPLSKPKEKPANKLQAFLKGIELSKGK</sequence>
<dbReference type="Proteomes" id="UP001154078">
    <property type="component" value="Chromosome 7"/>
</dbReference>
<dbReference type="AlphaFoldDB" id="A0A9P0BBA0"/>
<protein>
    <submittedName>
        <fullName evidence="1">Uncharacterized protein</fullName>
    </submittedName>
</protein>
<dbReference type="OrthoDB" id="6761593at2759"/>
<evidence type="ECO:0000313" key="2">
    <source>
        <dbReference type="Proteomes" id="UP001154078"/>
    </source>
</evidence>
<name>A0A9P0BBA0_BRAAE</name>
<proteinExistence type="predicted"/>
<keyword evidence="2" id="KW-1185">Reference proteome</keyword>
<organism evidence="1 2">
    <name type="scientific">Brassicogethes aeneus</name>
    <name type="common">Rape pollen beetle</name>
    <name type="synonym">Meligethes aeneus</name>
    <dbReference type="NCBI Taxonomy" id="1431903"/>
    <lineage>
        <taxon>Eukaryota</taxon>
        <taxon>Metazoa</taxon>
        <taxon>Ecdysozoa</taxon>
        <taxon>Arthropoda</taxon>
        <taxon>Hexapoda</taxon>
        <taxon>Insecta</taxon>
        <taxon>Pterygota</taxon>
        <taxon>Neoptera</taxon>
        <taxon>Endopterygota</taxon>
        <taxon>Coleoptera</taxon>
        <taxon>Polyphaga</taxon>
        <taxon>Cucujiformia</taxon>
        <taxon>Nitidulidae</taxon>
        <taxon>Meligethinae</taxon>
        <taxon>Brassicogethes</taxon>
    </lineage>
</organism>
<evidence type="ECO:0000313" key="1">
    <source>
        <dbReference type="EMBL" id="CAH0560615.1"/>
    </source>
</evidence>
<reference evidence="1" key="1">
    <citation type="submission" date="2021-12" db="EMBL/GenBank/DDBJ databases">
        <authorList>
            <person name="King R."/>
        </authorList>
    </citation>
    <scope>NUCLEOTIDE SEQUENCE</scope>
</reference>
<dbReference type="EMBL" id="OV121138">
    <property type="protein sequence ID" value="CAH0560615.1"/>
    <property type="molecule type" value="Genomic_DNA"/>
</dbReference>
<accession>A0A9P0BBA0</accession>
<gene>
    <name evidence="1" type="ORF">MELIAE_LOCUS10345</name>
</gene>